<sequence length="151" mass="16818">MNIIHRVGIQAPVSKVYAALTTIDGLSGWWTRDTTGDARPGGAIEFRFRSADGKDIGGFGMDVLEQAPGQRVRWRVKEGPAEWLGTEIDFELTQEDGFTIVRFGHRGWPADGDFMAHCSTKWATFLLSLRDMVESGQGRPAPNDLKISNWH</sequence>
<dbReference type="EMBL" id="JAJTWT010000011">
    <property type="protein sequence ID" value="MCE4539825.1"/>
    <property type="molecule type" value="Genomic_DNA"/>
</dbReference>
<dbReference type="RefSeq" id="WP_233394345.1">
    <property type="nucleotide sequence ID" value="NZ_JAJTWT010000011.1"/>
</dbReference>
<reference evidence="3 4" key="1">
    <citation type="submission" date="2021-12" db="EMBL/GenBank/DDBJ databases">
        <title>Genome seq of p7.</title>
        <authorList>
            <person name="Seo T."/>
        </authorList>
    </citation>
    <scope>NUCLEOTIDE SEQUENCE [LARGE SCALE GENOMIC DNA]</scope>
    <source>
        <strain evidence="3 4">P7</strain>
    </source>
</reference>
<comment type="similarity">
    <text evidence="1">Belongs to the AHA1 family.</text>
</comment>
<evidence type="ECO:0000313" key="4">
    <source>
        <dbReference type="Proteomes" id="UP001201463"/>
    </source>
</evidence>
<name>A0ABS8XJB8_9BURK</name>
<dbReference type="InterPro" id="IPR013538">
    <property type="entry name" value="ASHA1/2-like_C"/>
</dbReference>
<evidence type="ECO:0000313" key="3">
    <source>
        <dbReference type="EMBL" id="MCE4539825.1"/>
    </source>
</evidence>
<accession>A0ABS8XJB8</accession>
<feature type="domain" description="Activator of Hsp90 ATPase homologue 1/2-like C-terminal" evidence="2">
    <location>
        <begin position="11"/>
        <end position="134"/>
    </location>
</feature>
<dbReference type="CDD" id="cd07814">
    <property type="entry name" value="SRPBCC_CalC_Aha1-like"/>
    <property type="match status" value="1"/>
</dbReference>
<dbReference type="SUPFAM" id="SSF55961">
    <property type="entry name" value="Bet v1-like"/>
    <property type="match status" value="1"/>
</dbReference>
<evidence type="ECO:0000259" key="2">
    <source>
        <dbReference type="Pfam" id="PF08327"/>
    </source>
</evidence>
<dbReference type="InterPro" id="IPR023393">
    <property type="entry name" value="START-like_dom_sf"/>
</dbReference>
<dbReference type="Pfam" id="PF08327">
    <property type="entry name" value="AHSA1"/>
    <property type="match status" value="1"/>
</dbReference>
<protein>
    <submittedName>
        <fullName evidence="3">SRPBCC domain-containing protein</fullName>
    </submittedName>
</protein>
<dbReference type="Proteomes" id="UP001201463">
    <property type="component" value="Unassembled WGS sequence"/>
</dbReference>
<dbReference type="Gene3D" id="3.30.530.20">
    <property type="match status" value="1"/>
</dbReference>
<evidence type="ECO:0000256" key="1">
    <source>
        <dbReference type="ARBA" id="ARBA00006817"/>
    </source>
</evidence>
<comment type="caution">
    <text evidence="3">The sequence shown here is derived from an EMBL/GenBank/DDBJ whole genome shotgun (WGS) entry which is preliminary data.</text>
</comment>
<keyword evidence="4" id="KW-1185">Reference proteome</keyword>
<proteinExistence type="inferred from homology"/>
<gene>
    <name evidence="3" type="ORF">LXT12_21480</name>
</gene>
<organism evidence="3 4">
    <name type="scientific">Pelomonas caseinilytica</name>
    <dbReference type="NCBI Taxonomy" id="2906763"/>
    <lineage>
        <taxon>Bacteria</taxon>
        <taxon>Pseudomonadati</taxon>
        <taxon>Pseudomonadota</taxon>
        <taxon>Betaproteobacteria</taxon>
        <taxon>Burkholderiales</taxon>
        <taxon>Sphaerotilaceae</taxon>
        <taxon>Roseateles</taxon>
    </lineage>
</organism>